<evidence type="ECO:0000313" key="3">
    <source>
        <dbReference type="Proteomes" id="UP000003100"/>
    </source>
</evidence>
<dbReference type="Gene3D" id="3.90.105.50">
    <property type="match status" value="1"/>
</dbReference>
<organism evidence="2 3">
    <name type="scientific">Blautia hydrogenotrophica (strain DSM 10507 / JCM 14656 / S5a33)</name>
    <name type="common">Ruminococcus hydrogenotrophicus</name>
    <dbReference type="NCBI Taxonomy" id="476272"/>
    <lineage>
        <taxon>Bacteria</taxon>
        <taxon>Bacillati</taxon>
        <taxon>Bacillota</taxon>
        <taxon>Clostridia</taxon>
        <taxon>Lachnospirales</taxon>
        <taxon>Lachnospiraceae</taxon>
        <taxon>Blautia</taxon>
    </lineage>
</organism>
<sequence length="99" mass="11326">MNVMTKETGGGTMQEIHKTPGSRKVEIPISEKYMLTINEAAAYFSIGVKKLRRMAEDNEGKFAITMGSRYLIVREKFEEYIDSLINEENEDEPDEQTDS</sequence>
<protein>
    <recommendedName>
        <fullName evidence="4">Helix-turn-helix domain-containing protein</fullName>
    </recommendedName>
</protein>
<evidence type="ECO:0008006" key="4">
    <source>
        <dbReference type="Google" id="ProtNLM"/>
    </source>
</evidence>
<comment type="caution">
    <text evidence="2">The sequence shown here is derived from an EMBL/GenBank/DDBJ whole genome shotgun (WGS) entry which is preliminary data.</text>
</comment>
<reference evidence="2 3" key="1">
    <citation type="submission" date="2009-01" db="EMBL/GenBank/DDBJ databases">
        <authorList>
            <person name="Fulton L."/>
            <person name="Clifton S."/>
            <person name="Fulton B."/>
            <person name="Xu J."/>
            <person name="Minx P."/>
            <person name="Pepin K.H."/>
            <person name="Johnson M."/>
            <person name="Bhonagiri V."/>
            <person name="Nash W.E."/>
            <person name="Mardis E.R."/>
            <person name="Wilson R.K."/>
        </authorList>
    </citation>
    <scope>NUCLEOTIDE SEQUENCE [LARGE SCALE GENOMIC DNA]</scope>
    <source>
        <strain evidence="3">DSM 10507 / JCM 14656 / S5a33</strain>
    </source>
</reference>
<name>C0CKX4_BLAHS</name>
<dbReference type="EMBL" id="ACBZ01000072">
    <property type="protein sequence ID" value="EEG49587.1"/>
    <property type="molecule type" value="Genomic_DNA"/>
</dbReference>
<evidence type="ECO:0000256" key="1">
    <source>
        <dbReference type="SAM" id="MobiDB-lite"/>
    </source>
</evidence>
<feature type="region of interest" description="Disordered" evidence="1">
    <location>
        <begin position="1"/>
        <end position="23"/>
    </location>
</feature>
<dbReference type="NCBIfam" id="TIGR01764">
    <property type="entry name" value="excise"/>
    <property type="match status" value="1"/>
</dbReference>
<dbReference type="eggNOG" id="ENOG503358T">
    <property type="taxonomic scope" value="Bacteria"/>
</dbReference>
<dbReference type="AlphaFoldDB" id="C0CKX4"/>
<accession>C0CKX4</accession>
<dbReference type="InterPro" id="IPR015122">
    <property type="entry name" value="Tn916-Xis"/>
</dbReference>
<evidence type="ECO:0000313" key="2">
    <source>
        <dbReference type="EMBL" id="EEG49587.1"/>
    </source>
</evidence>
<dbReference type="InterPro" id="IPR038148">
    <property type="entry name" value="Tn1545/Tn916_Xis"/>
</dbReference>
<dbReference type="Pfam" id="PF09035">
    <property type="entry name" value="Tn916-Xis"/>
    <property type="match status" value="1"/>
</dbReference>
<gene>
    <name evidence="2" type="ORF">RUMHYD_01494</name>
</gene>
<proteinExistence type="predicted"/>
<dbReference type="InterPro" id="IPR010093">
    <property type="entry name" value="SinI_DNA-bd"/>
</dbReference>
<dbReference type="GO" id="GO:0003677">
    <property type="term" value="F:DNA binding"/>
    <property type="evidence" value="ECO:0007669"/>
    <property type="project" value="InterPro"/>
</dbReference>
<keyword evidence="3" id="KW-1185">Reference proteome</keyword>
<dbReference type="Proteomes" id="UP000003100">
    <property type="component" value="Unassembled WGS sequence"/>
</dbReference>
<dbReference type="PATRIC" id="fig|476272.21.peg.2841"/>
<reference evidence="2 3" key="2">
    <citation type="submission" date="2009-02" db="EMBL/GenBank/DDBJ databases">
        <title>Draft genome sequence of Blautia hydrogenotrophica DSM 10507 (Ruminococcus hydrogenotrophicus DSM 10507).</title>
        <authorList>
            <person name="Sudarsanam P."/>
            <person name="Ley R."/>
            <person name="Guruge J."/>
            <person name="Turnbaugh P.J."/>
            <person name="Mahowald M."/>
            <person name="Liep D."/>
            <person name="Gordon J."/>
        </authorList>
    </citation>
    <scope>NUCLEOTIDE SEQUENCE [LARGE SCALE GENOMIC DNA]</scope>
    <source>
        <strain evidence="3">DSM 10507 / JCM 14656 / S5a33</strain>
    </source>
</reference>
<dbReference type="HOGENOM" id="CLU_170320_0_1_9"/>